<comment type="caution">
    <text evidence="2">The sequence shown here is derived from an EMBL/GenBank/DDBJ whole genome shotgun (WGS) entry which is preliminary data.</text>
</comment>
<dbReference type="RefSeq" id="WP_202065722.1">
    <property type="nucleotide sequence ID" value="NZ_JAEQMY010000143.1"/>
</dbReference>
<evidence type="ECO:0000313" key="3">
    <source>
        <dbReference type="Proteomes" id="UP000605848"/>
    </source>
</evidence>
<dbReference type="Gene3D" id="3.40.50.10840">
    <property type="entry name" value="Putative sugar-binding, N-terminal domain"/>
    <property type="match status" value="1"/>
</dbReference>
<reference evidence="2" key="1">
    <citation type="submission" date="2021-01" db="EMBL/GenBank/DDBJ databases">
        <title>Microvirga sp.</title>
        <authorList>
            <person name="Kim M.K."/>
        </authorList>
    </citation>
    <scope>NUCLEOTIDE SEQUENCE</scope>
    <source>
        <strain evidence="2">5420S-16</strain>
    </source>
</reference>
<evidence type="ECO:0000313" key="2">
    <source>
        <dbReference type="EMBL" id="MBL0408062.1"/>
    </source>
</evidence>
<organism evidence="2 3">
    <name type="scientific">Microvirga aerilata</name>
    <dbReference type="NCBI Taxonomy" id="670292"/>
    <lineage>
        <taxon>Bacteria</taxon>
        <taxon>Pseudomonadati</taxon>
        <taxon>Pseudomonadota</taxon>
        <taxon>Alphaproteobacteria</taxon>
        <taxon>Hyphomicrobiales</taxon>
        <taxon>Methylobacteriaceae</taxon>
        <taxon>Microvirga</taxon>
    </lineage>
</organism>
<keyword evidence="3" id="KW-1185">Reference proteome</keyword>
<proteinExistence type="predicted"/>
<dbReference type="InterPro" id="IPR010737">
    <property type="entry name" value="4-carb_acid_sugar_kinase_N"/>
</dbReference>
<accession>A0A937D3R5</accession>
<dbReference type="InterPro" id="IPR037051">
    <property type="entry name" value="4-carb_acid_sugar_kinase_N_sf"/>
</dbReference>
<dbReference type="EMBL" id="JAEQMY010000143">
    <property type="protein sequence ID" value="MBL0408062.1"/>
    <property type="molecule type" value="Genomic_DNA"/>
</dbReference>
<gene>
    <name evidence="2" type="ORF">JKG68_29645</name>
</gene>
<dbReference type="Pfam" id="PF07005">
    <property type="entry name" value="SBD_N"/>
    <property type="match status" value="1"/>
</dbReference>
<evidence type="ECO:0000259" key="1">
    <source>
        <dbReference type="Pfam" id="PF07005"/>
    </source>
</evidence>
<dbReference type="SUPFAM" id="SSF142764">
    <property type="entry name" value="YgbK-like"/>
    <property type="match status" value="1"/>
</dbReference>
<dbReference type="Proteomes" id="UP000605848">
    <property type="component" value="Unassembled WGS sequence"/>
</dbReference>
<name>A0A937D3R5_9HYPH</name>
<sequence>MIQTLIIVDDLTGAADCAVSCATAGAATVVLLDAKADPGGATAVSIDVNSRAMTAQRSKRFLP</sequence>
<dbReference type="AlphaFoldDB" id="A0A937D3R5"/>
<feature type="domain" description="Four-carbon acid sugar kinase N-terminal" evidence="1">
    <location>
        <begin position="5"/>
        <end position="58"/>
    </location>
</feature>
<protein>
    <recommendedName>
        <fullName evidence="1">Four-carbon acid sugar kinase N-terminal domain-containing protein</fullName>
    </recommendedName>
</protein>